<keyword evidence="3" id="KW-1185">Reference proteome</keyword>
<organism evidence="2 3">
    <name type="scientific">Fusarium albosuccineum</name>
    <dbReference type="NCBI Taxonomy" id="1237068"/>
    <lineage>
        <taxon>Eukaryota</taxon>
        <taxon>Fungi</taxon>
        <taxon>Dikarya</taxon>
        <taxon>Ascomycota</taxon>
        <taxon>Pezizomycotina</taxon>
        <taxon>Sordariomycetes</taxon>
        <taxon>Hypocreomycetidae</taxon>
        <taxon>Hypocreales</taxon>
        <taxon>Nectriaceae</taxon>
        <taxon>Fusarium</taxon>
        <taxon>Fusarium decemcellulare species complex</taxon>
    </lineage>
</organism>
<accession>A0A8H4JRF6</accession>
<proteinExistence type="predicted"/>
<evidence type="ECO:0000256" key="1">
    <source>
        <dbReference type="SAM" id="MobiDB-lite"/>
    </source>
</evidence>
<feature type="region of interest" description="Disordered" evidence="1">
    <location>
        <begin position="1"/>
        <end position="171"/>
    </location>
</feature>
<dbReference type="OrthoDB" id="3595585at2759"/>
<feature type="compositionally biased region" description="Basic and acidic residues" evidence="1">
    <location>
        <begin position="107"/>
        <end position="125"/>
    </location>
</feature>
<feature type="non-terminal residue" evidence="2">
    <location>
        <position position="171"/>
    </location>
</feature>
<feature type="compositionally biased region" description="Basic and acidic residues" evidence="1">
    <location>
        <begin position="8"/>
        <end position="20"/>
    </location>
</feature>
<feature type="non-terminal residue" evidence="2">
    <location>
        <position position="1"/>
    </location>
</feature>
<feature type="compositionally biased region" description="Low complexity" evidence="1">
    <location>
        <begin position="87"/>
        <end position="98"/>
    </location>
</feature>
<protein>
    <submittedName>
        <fullName evidence="2">Uncharacterized protein</fullName>
    </submittedName>
</protein>
<comment type="caution">
    <text evidence="2">The sequence shown here is derived from an EMBL/GenBank/DDBJ whole genome shotgun (WGS) entry which is preliminary data.</text>
</comment>
<gene>
    <name evidence="2" type="ORF">FALBO_17425</name>
</gene>
<dbReference type="AlphaFoldDB" id="A0A8H4JRF6"/>
<sequence length="171" mass="18564">KRKKKGKSHEVTVHEFEKTTKFPSFLKDSVPEGAPKTATEFVEGKGWVDENGDVVETVKTKKKHEPAPKRSKKKTPPPVEESDDDSTSSSGTSSSGSSSDEDAEEEAKEKVEKATKKEVPQKDDSSSSEDSSDDDDSPQQPEHSTPISAIKADTSRPMSSSSSRSLTIKIP</sequence>
<reference evidence="2 3" key="1">
    <citation type="submission" date="2020-01" db="EMBL/GenBank/DDBJ databases">
        <title>Identification and distribution of gene clusters putatively required for synthesis of sphingolipid metabolism inhibitors in phylogenetically diverse species of the filamentous fungus Fusarium.</title>
        <authorList>
            <person name="Kim H.-S."/>
            <person name="Busman M."/>
            <person name="Brown D.W."/>
            <person name="Divon H."/>
            <person name="Uhlig S."/>
            <person name="Proctor R.H."/>
        </authorList>
    </citation>
    <scope>NUCLEOTIDE SEQUENCE [LARGE SCALE GENOMIC DNA]</scope>
    <source>
        <strain evidence="2 3">NRRL 20459</strain>
    </source>
</reference>
<feature type="compositionally biased region" description="Low complexity" evidence="1">
    <location>
        <begin position="155"/>
        <end position="165"/>
    </location>
</feature>
<feature type="compositionally biased region" description="Polar residues" evidence="1">
    <location>
        <begin position="138"/>
        <end position="147"/>
    </location>
</feature>
<feature type="compositionally biased region" description="Acidic residues" evidence="1">
    <location>
        <begin position="126"/>
        <end position="137"/>
    </location>
</feature>
<name>A0A8H4JRF6_9HYPO</name>
<feature type="compositionally biased region" description="Basic residues" evidence="1">
    <location>
        <begin position="60"/>
        <end position="75"/>
    </location>
</feature>
<evidence type="ECO:0000313" key="3">
    <source>
        <dbReference type="Proteomes" id="UP000554235"/>
    </source>
</evidence>
<dbReference type="EMBL" id="JAADYS010004054">
    <property type="protein sequence ID" value="KAF4436985.1"/>
    <property type="molecule type" value="Genomic_DNA"/>
</dbReference>
<dbReference type="Proteomes" id="UP000554235">
    <property type="component" value="Unassembled WGS sequence"/>
</dbReference>
<evidence type="ECO:0000313" key="2">
    <source>
        <dbReference type="EMBL" id="KAF4436985.1"/>
    </source>
</evidence>